<proteinExistence type="predicted"/>
<dbReference type="EMBL" id="JADBJN010000003">
    <property type="protein sequence ID" value="KAG5674200.1"/>
    <property type="molecule type" value="Genomic_DNA"/>
</dbReference>
<dbReference type="Proteomes" id="UP001107558">
    <property type="component" value="Chromosome 3"/>
</dbReference>
<accession>A0A9J6BWX5</accession>
<sequence length="648" mass="75271">MAYYKIYEDLSTSGKRKRIKRNSEFCNDEKIMQDVQNYEDLQNILFEPEVFPLSLHNKLEHDNADTNFIKIENKEAPNISFEKSLAKWAVDFNINRNAVTALLHLLKNDRYPNLPNDSRSLLNTPRITEVSEISPGKYIYIGLRKSLITLLNYENNIPTTLFIDINCDGAPIYKNSNENGSLWPILCHVKNLNSPVFPIALYGGPKKPDDFSLYLMPFVEEYNEIYETFVFDSKLIKIKINNIILDAPARSAVCCIAGHTGHNACPKCYAVAKTINSRSVYSEQIYHLRTNEQFRLKIDNDFHKGTSPFEQIKDLDMVSNFPIDYFHCVLLGIMRKLLSLWFDTKGLYPASTKARISAKIKLFINCQPNDFQRKLRGLEKMNMYKGTELRTFLLFIGPYVLKNEISTVHYNNFILLHSAITILIHAEFCIKYNSIADEIIRQFVNDAREIYGESVITYNFHLVTHLSQDCLLNGPLDNFASYKFESFLGKLKTYVKNSNNPITQIANRMQETLNVDAFLKRSKNESEGYDFILKNPIKNQFNKYKKLIYNQRVYMPNKKDCYAILNDFSVIEILHFVKNEISTVVNCKRFKNLTNIYEFPIDSGDIMCHKICINNFDIVSIDIRNIRQKMYATPVDESNIFVFPLSYE</sequence>
<gene>
    <name evidence="1" type="ORF">PVAND_004182</name>
</gene>
<name>A0A9J6BWX5_POLVA</name>
<comment type="caution">
    <text evidence="1">The sequence shown here is derived from an EMBL/GenBank/DDBJ whole genome shotgun (WGS) entry which is preliminary data.</text>
</comment>
<dbReference type="AlphaFoldDB" id="A0A9J6BWX5"/>
<protein>
    <recommendedName>
        <fullName evidence="3">Transposase domain-containing protein</fullName>
    </recommendedName>
</protein>
<evidence type="ECO:0000313" key="2">
    <source>
        <dbReference type="Proteomes" id="UP001107558"/>
    </source>
</evidence>
<dbReference type="PANTHER" id="PTHR33053">
    <property type="entry name" value="PROTEIN, PUTATIVE-RELATED"/>
    <property type="match status" value="1"/>
</dbReference>
<organism evidence="1 2">
    <name type="scientific">Polypedilum vanderplanki</name>
    <name type="common">Sleeping chironomid midge</name>
    <dbReference type="NCBI Taxonomy" id="319348"/>
    <lineage>
        <taxon>Eukaryota</taxon>
        <taxon>Metazoa</taxon>
        <taxon>Ecdysozoa</taxon>
        <taxon>Arthropoda</taxon>
        <taxon>Hexapoda</taxon>
        <taxon>Insecta</taxon>
        <taxon>Pterygota</taxon>
        <taxon>Neoptera</taxon>
        <taxon>Endopterygota</taxon>
        <taxon>Diptera</taxon>
        <taxon>Nematocera</taxon>
        <taxon>Chironomoidea</taxon>
        <taxon>Chironomidae</taxon>
        <taxon>Chironominae</taxon>
        <taxon>Polypedilum</taxon>
        <taxon>Polypedilum</taxon>
    </lineage>
</organism>
<evidence type="ECO:0008006" key="3">
    <source>
        <dbReference type="Google" id="ProtNLM"/>
    </source>
</evidence>
<evidence type="ECO:0000313" key="1">
    <source>
        <dbReference type="EMBL" id="KAG5674200.1"/>
    </source>
</evidence>
<keyword evidence="2" id="KW-1185">Reference proteome</keyword>
<dbReference type="OrthoDB" id="7791141at2759"/>
<reference evidence="1" key="1">
    <citation type="submission" date="2021-03" db="EMBL/GenBank/DDBJ databases">
        <title>Chromosome level genome of the anhydrobiotic midge Polypedilum vanderplanki.</title>
        <authorList>
            <person name="Yoshida Y."/>
            <person name="Kikawada T."/>
            <person name="Gusev O."/>
        </authorList>
    </citation>
    <scope>NUCLEOTIDE SEQUENCE</scope>
    <source>
        <strain evidence="1">NIAS01</strain>
        <tissue evidence="1">Whole body or cell culture</tissue>
    </source>
</reference>
<dbReference type="PANTHER" id="PTHR33053:SF25">
    <property type="entry name" value="TRANSPOSASE DOMAIN-CONTAINING PROTEIN"/>
    <property type="match status" value="1"/>
</dbReference>